<dbReference type="Gene3D" id="1.20.1720.10">
    <property type="entry name" value="Multidrug resistance protein D"/>
    <property type="match status" value="1"/>
</dbReference>
<feature type="transmembrane region" description="Helical" evidence="5">
    <location>
        <begin position="30"/>
        <end position="55"/>
    </location>
</feature>
<feature type="transmembrane region" description="Helical" evidence="5">
    <location>
        <begin position="67"/>
        <end position="86"/>
    </location>
</feature>
<organism evidence="7 8">
    <name type="scientific">Tsukamurella soli</name>
    <dbReference type="NCBI Taxonomy" id="644556"/>
    <lineage>
        <taxon>Bacteria</taxon>
        <taxon>Bacillati</taxon>
        <taxon>Actinomycetota</taxon>
        <taxon>Actinomycetes</taxon>
        <taxon>Mycobacteriales</taxon>
        <taxon>Tsukamurellaceae</taxon>
        <taxon>Tsukamurella</taxon>
    </lineage>
</organism>
<keyword evidence="2 5" id="KW-0812">Transmembrane</keyword>
<feature type="transmembrane region" description="Helical" evidence="5">
    <location>
        <begin position="98"/>
        <end position="121"/>
    </location>
</feature>
<evidence type="ECO:0000256" key="5">
    <source>
        <dbReference type="SAM" id="Phobius"/>
    </source>
</evidence>
<evidence type="ECO:0000256" key="4">
    <source>
        <dbReference type="ARBA" id="ARBA00023136"/>
    </source>
</evidence>
<dbReference type="InterPro" id="IPR011701">
    <property type="entry name" value="MFS"/>
</dbReference>
<dbReference type="Gene3D" id="1.20.1250.20">
    <property type="entry name" value="MFS general substrate transporter like domains"/>
    <property type="match status" value="1"/>
</dbReference>
<keyword evidence="3 5" id="KW-1133">Transmembrane helix</keyword>
<dbReference type="SUPFAM" id="SSF103473">
    <property type="entry name" value="MFS general substrate transporter"/>
    <property type="match status" value="1"/>
</dbReference>
<dbReference type="InterPro" id="IPR005829">
    <property type="entry name" value="Sugar_transporter_CS"/>
</dbReference>
<gene>
    <name evidence="7" type="ORF">GCM10023147_41270</name>
</gene>
<dbReference type="Pfam" id="PF07690">
    <property type="entry name" value="MFS_1"/>
    <property type="match status" value="1"/>
</dbReference>
<feature type="transmembrane region" description="Helical" evidence="5">
    <location>
        <begin position="314"/>
        <end position="336"/>
    </location>
</feature>
<accession>A0ABP8K7Y0</accession>
<dbReference type="InterPro" id="IPR020846">
    <property type="entry name" value="MFS_dom"/>
</dbReference>
<evidence type="ECO:0000256" key="2">
    <source>
        <dbReference type="ARBA" id="ARBA00022692"/>
    </source>
</evidence>
<dbReference type="EMBL" id="BAABFR010000089">
    <property type="protein sequence ID" value="GAA4401568.1"/>
    <property type="molecule type" value="Genomic_DNA"/>
</dbReference>
<dbReference type="PROSITE" id="PS00216">
    <property type="entry name" value="SUGAR_TRANSPORT_1"/>
    <property type="match status" value="1"/>
</dbReference>
<dbReference type="PANTHER" id="PTHR42718:SF40">
    <property type="entry name" value="METHYLENOMYCIN A RESISTANCE PROTEIN"/>
    <property type="match status" value="1"/>
</dbReference>
<keyword evidence="8" id="KW-1185">Reference proteome</keyword>
<feature type="transmembrane region" description="Helical" evidence="5">
    <location>
        <begin position="285"/>
        <end position="308"/>
    </location>
</feature>
<dbReference type="PANTHER" id="PTHR42718">
    <property type="entry name" value="MAJOR FACILITATOR SUPERFAMILY MULTIDRUG TRANSPORTER MFSC"/>
    <property type="match status" value="1"/>
</dbReference>
<feature type="transmembrane region" description="Helical" evidence="5">
    <location>
        <begin position="219"/>
        <end position="239"/>
    </location>
</feature>
<dbReference type="CDD" id="cd17321">
    <property type="entry name" value="MFS_MMR_MDR_like"/>
    <property type="match status" value="1"/>
</dbReference>
<sequence length="474" mass="46818">MAVRGGRDNSFAAEPFRGHSGDMSPSLRRAVALVALSLAFGLIQFDATVVNVVLATMRRSLGGDLGLAQWAVDGYTIPFAALMLAAGPAADRFGRRRVCVLGFALFAAATAGCAYAPGWAALIGCRVAAGTGAALILPSSLAMIGEAYPQPAARARALGVWGGVASTGFAAGPPVGGLLAAADGWRSVFWVGVPIAVLAGVAVLLTTEPSARRPSRLDVRGTALGAAALALGTAAIIEIGQGRCAVALALAAATIGVGAAFVAAERTATYPMIPRDMVGPGPFRGAVATGFVFNFALYGALLCAGLGLQVVHRYSVLGTGMAILPMTLVVAAGSTTSGFVTARFGPRIPMLAGFGGAAVGAAIVAVGASDPRAVTVGLTAVGLASLAMPAMTSVALDAAPAAHAGLAGAVLNSSRQTGGALGVAVLGAVFNAAGRTAPALALAFAAVTVILVIGVRTSLRATAHTHEEVGCDVG</sequence>
<comment type="caution">
    <text evidence="7">The sequence shown here is derived from an EMBL/GenBank/DDBJ whole genome shotgun (WGS) entry which is preliminary data.</text>
</comment>
<evidence type="ECO:0000256" key="1">
    <source>
        <dbReference type="ARBA" id="ARBA00004651"/>
    </source>
</evidence>
<evidence type="ECO:0000256" key="3">
    <source>
        <dbReference type="ARBA" id="ARBA00022989"/>
    </source>
</evidence>
<reference evidence="8" key="1">
    <citation type="journal article" date="2019" name="Int. J. Syst. Evol. Microbiol.">
        <title>The Global Catalogue of Microorganisms (GCM) 10K type strain sequencing project: providing services to taxonomists for standard genome sequencing and annotation.</title>
        <authorList>
            <consortium name="The Broad Institute Genomics Platform"/>
            <consortium name="The Broad Institute Genome Sequencing Center for Infectious Disease"/>
            <person name="Wu L."/>
            <person name="Ma J."/>
        </authorList>
    </citation>
    <scope>NUCLEOTIDE SEQUENCE [LARGE SCALE GENOMIC DNA]</scope>
    <source>
        <strain evidence="8">JCM 17688</strain>
    </source>
</reference>
<name>A0ABP8K7Y0_9ACTN</name>
<feature type="transmembrane region" description="Helical" evidence="5">
    <location>
        <begin position="439"/>
        <end position="459"/>
    </location>
</feature>
<feature type="transmembrane region" description="Helical" evidence="5">
    <location>
        <begin position="374"/>
        <end position="396"/>
    </location>
</feature>
<comment type="subcellular location">
    <subcellularLocation>
        <location evidence="1">Cell membrane</location>
        <topology evidence="1">Multi-pass membrane protein</topology>
    </subcellularLocation>
</comment>
<feature type="transmembrane region" description="Helical" evidence="5">
    <location>
        <begin position="245"/>
        <end position="264"/>
    </location>
</feature>
<protein>
    <submittedName>
        <fullName evidence="7">MFS transporter</fullName>
    </submittedName>
</protein>
<dbReference type="InterPro" id="IPR036259">
    <property type="entry name" value="MFS_trans_sf"/>
</dbReference>
<keyword evidence="4 5" id="KW-0472">Membrane</keyword>
<feature type="transmembrane region" description="Helical" evidence="5">
    <location>
        <begin position="160"/>
        <end position="182"/>
    </location>
</feature>
<dbReference type="PROSITE" id="PS50850">
    <property type="entry name" value="MFS"/>
    <property type="match status" value="1"/>
</dbReference>
<dbReference type="Proteomes" id="UP001500635">
    <property type="component" value="Unassembled WGS sequence"/>
</dbReference>
<feature type="domain" description="Major facilitator superfamily (MFS) profile" evidence="6">
    <location>
        <begin position="32"/>
        <end position="466"/>
    </location>
</feature>
<feature type="transmembrane region" description="Helical" evidence="5">
    <location>
        <begin position="188"/>
        <end position="207"/>
    </location>
</feature>
<evidence type="ECO:0000313" key="7">
    <source>
        <dbReference type="EMBL" id="GAA4401568.1"/>
    </source>
</evidence>
<evidence type="ECO:0000313" key="8">
    <source>
        <dbReference type="Proteomes" id="UP001500635"/>
    </source>
</evidence>
<evidence type="ECO:0000259" key="6">
    <source>
        <dbReference type="PROSITE" id="PS50850"/>
    </source>
</evidence>
<feature type="transmembrane region" description="Helical" evidence="5">
    <location>
        <begin position="348"/>
        <end position="368"/>
    </location>
</feature>
<proteinExistence type="predicted"/>